<feature type="region of interest" description="Disordered" evidence="1">
    <location>
        <begin position="396"/>
        <end position="429"/>
    </location>
</feature>
<dbReference type="VEuPathDB" id="FungiDB:PYU1_G007690"/>
<dbReference type="InterPro" id="IPR052727">
    <property type="entry name" value="Rab4/Rab5_effector"/>
</dbReference>
<feature type="compositionally biased region" description="Polar residues" evidence="1">
    <location>
        <begin position="411"/>
        <end position="421"/>
    </location>
</feature>
<keyword evidence="3" id="KW-1185">Reference proteome</keyword>
<dbReference type="eggNOG" id="ENOG502SJQA">
    <property type="taxonomic scope" value="Eukaryota"/>
</dbReference>
<dbReference type="InParanoid" id="K3WRW2"/>
<dbReference type="EnsemblProtists" id="PYU1_T007706">
    <property type="protein sequence ID" value="PYU1_T007706"/>
    <property type="gene ID" value="PYU1_G007690"/>
</dbReference>
<accession>K3WRW2</accession>
<feature type="compositionally biased region" description="Basic and acidic residues" evidence="1">
    <location>
        <begin position="396"/>
        <end position="405"/>
    </location>
</feature>
<dbReference type="HOGENOM" id="CLU_015303_5_0_1"/>
<reference evidence="3" key="2">
    <citation type="submission" date="2010-04" db="EMBL/GenBank/DDBJ databases">
        <authorList>
            <person name="Buell R."/>
            <person name="Hamilton J."/>
            <person name="Hostetler J."/>
        </authorList>
    </citation>
    <scope>NUCLEOTIDE SEQUENCE [LARGE SCALE GENOMIC DNA]</scope>
    <source>
        <strain evidence="3">DAOM:BR144</strain>
    </source>
</reference>
<feature type="compositionally biased region" description="Basic and acidic residues" evidence="1">
    <location>
        <begin position="483"/>
        <end position="492"/>
    </location>
</feature>
<feature type="compositionally biased region" description="Polar residues" evidence="1">
    <location>
        <begin position="465"/>
        <end position="482"/>
    </location>
</feature>
<dbReference type="Gene3D" id="3.30.530.20">
    <property type="match status" value="1"/>
</dbReference>
<dbReference type="CDD" id="cd00065">
    <property type="entry name" value="FYVE_like_SF"/>
    <property type="match status" value="1"/>
</dbReference>
<reference evidence="2" key="3">
    <citation type="submission" date="2015-02" db="UniProtKB">
        <authorList>
            <consortium name="EnsemblProtists"/>
        </authorList>
    </citation>
    <scope>IDENTIFICATION</scope>
    <source>
        <strain evidence="2">DAOM BR144</strain>
    </source>
</reference>
<evidence type="ECO:0000313" key="2">
    <source>
        <dbReference type="EnsemblProtists" id="PYU1_T007706"/>
    </source>
</evidence>
<evidence type="ECO:0000313" key="3">
    <source>
        <dbReference type="Proteomes" id="UP000019132"/>
    </source>
</evidence>
<sequence length="541" mass="59954">MKFPTTTRMIPELVLSETEQSQYVSTAEALVAHTLAQYDEYDRVYDRRVNKEQWKPVKHRESLTVFKERKMFRPKVMLEATYAGSASTLAASAALPVRGSVTVPTPYASSTKWSVPTLFMVGTIVGTLDDVMYGVATFDAPSMLLKTTYTHDELVDGEILNQIHGPTGDDPFRFLGLKWIVKGNPAVVSPIVLPRDLVFLESTGIDQLENGDRVGYHLMHSVDLPGYGPLQNSSILRGRVSSCIVFKELENGTVDVYMKANFEPNGKVGESVAVLSAANGLIYCSRAVYCAQHKKLAWLLRTRANHECENNNPRASKLVCATCGKPPRAYRHVSSCKLCHNPVCQHCRVTRKISFVGQGNKEIVRHPVNFCTSCVVSTTQKSALAIAREEVLTGRWDNERETERTKKTKSNEGQSRSQSGDTRMPADLPEEIPACAPLEWKRTMSSNSSVSESFYSASVSSQGSFDNTYSSQGSIDNSVSMSSRDRSQRDAEPGSLEYQEQLYRRIVQLQQAAESTYQIAMSHSVAHVSSSSVGEARRSSM</sequence>
<dbReference type="EMBL" id="GL376585">
    <property type="status" value="NOT_ANNOTATED_CDS"/>
    <property type="molecule type" value="Genomic_DNA"/>
</dbReference>
<dbReference type="PANTHER" id="PTHR13510:SF44">
    <property type="entry name" value="RABENOSYN-5"/>
    <property type="match status" value="1"/>
</dbReference>
<evidence type="ECO:0000256" key="1">
    <source>
        <dbReference type="SAM" id="MobiDB-lite"/>
    </source>
</evidence>
<dbReference type="PANTHER" id="PTHR13510">
    <property type="entry name" value="FYVE-FINGER-CONTAINING RAB5 EFFECTOR PROTEIN RABENOSYN-5-RELATED"/>
    <property type="match status" value="1"/>
</dbReference>
<reference evidence="3" key="1">
    <citation type="journal article" date="2010" name="Genome Biol.">
        <title>Genome sequence of the necrotrophic plant pathogen Pythium ultimum reveals original pathogenicity mechanisms and effector repertoire.</title>
        <authorList>
            <person name="Levesque C.A."/>
            <person name="Brouwer H."/>
            <person name="Cano L."/>
            <person name="Hamilton J.P."/>
            <person name="Holt C."/>
            <person name="Huitema E."/>
            <person name="Raffaele S."/>
            <person name="Robideau G.P."/>
            <person name="Thines M."/>
            <person name="Win J."/>
            <person name="Zerillo M.M."/>
            <person name="Beakes G.W."/>
            <person name="Boore J.L."/>
            <person name="Busam D."/>
            <person name="Dumas B."/>
            <person name="Ferriera S."/>
            <person name="Fuerstenberg S.I."/>
            <person name="Gachon C.M."/>
            <person name="Gaulin E."/>
            <person name="Govers F."/>
            <person name="Grenville-Briggs L."/>
            <person name="Horner N."/>
            <person name="Hostetler J."/>
            <person name="Jiang R.H."/>
            <person name="Johnson J."/>
            <person name="Krajaejun T."/>
            <person name="Lin H."/>
            <person name="Meijer H.J."/>
            <person name="Moore B."/>
            <person name="Morris P."/>
            <person name="Phuntmart V."/>
            <person name="Puiu D."/>
            <person name="Shetty J."/>
            <person name="Stajich J.E."/>
            <person name="Tripathy S."/>
            <person name="Wawra S."/>
            <person name="van West P."/>
            <person name="Whitty B.R."/>
            <person name="Coutinho P.M."/>
            <person name="Henrissat B."/>
            <person name="Martin F."/>
            <person name="Thomas P.D."/>
            <person name="Tyler B.M."/>
            <person name="De Vries R.P."/>
            <person name="Kamoun S."/>
            <person name="Yandell M."/>
            <person name="Tisserat N."/>
            <person name="Buell C.R."/>
        </authorList>
    </citation>
    <scope>NUCLEOTIDE SEQUENCE</scope>
    <source>
        <strain evidence="3">DAOM:BR144</strain>
    </source>
</reference>
<dbReference type="AlphaFoldDB" id="K3WRW2"/>
<feature type="region of interest" description="Disordered" evidence="1">
    <location>
        <begin position="465"/>
        <end position="496"/>
    </location>
</feature>
<dbReference type="Proteomes" id="UP000019132">
    <property type="component" value="Unassembled WGS sequence"/>
</dbReference>
<evidence type="ECO:0008006" key="4">
    <source>
        <dbReference type="Google" id="ProtNLM"/>
    </source>
</evidence>
<proteinExistence type="predicted"/>
<dbReference type="InterPro" id="IPR023393">
    <property type="entry name" value="START-like_dom_sf"/>
</dbReference>
<name>K3WRW2_GLOUD</name>
<organism evidence="2 3">
    <name type="scientific">Globisporangium ultimum (strain ATCC 200006 / CBS 805.95 / DAOM BR144)</name>
    <name type="common">Pythium ultimum</name>
    <dbReference type="NCBI Taxonomy" id="431595"/>
    <lineage>
        <taxon>Eukaryota</taxon>
        <taxon>Sar</taxon>
        <taxon>Stramenopiles</taxon>
        <taxon>Oomycota</taxon>
        <taxon>Peronosporomycetes</taxon>
        <taxon>Pythiales</taxon>
        <taxon>Pythiaceae</taxon>
        <taxon>Globisporangium</taxon>
    </lineage>
</organism>
<protein>
    <recommendedName>
        <fullName evidence="4">FYVE-type domain-containing protein</fullName>
    </recommendedName>
</protein>